<keyword evidence="2" id="KW-1185">Reference proteome</keyword>
<accession>A0A1G9P7W1</accession>
<sequence>MARQKNGVTTGKIGETVTYLLNGELVTRGIGVTNKKPTKPQLTFRQKTRILNAFFKKIAEFISVGFEFEGLKKRKRAYALAFGYNLVNAFKGTYPKMSIDFTKVKLTSGEMPDISNPTVEVVGEGFKFSWNPKAIEVGTHWTDQVMLMAYFPKLKKAMYITAGANRDTGSCLLPLYETSHGHIAETYISFISNDRRSISNSIYTGQWFW</sequence>
<dbReference type="InterPro" id="IPR046233">
    <property type="entry name" value="DUF6266"/>
</dbReference>
<reference evidence="2" key="1">
    <citation type="submission" date="2016-10" db="EMBL/GenBank/DDBJ databases">
        <authorList>
            <person name="Varghese N."/>
            <person name="Submissions S."/>
        </authorList>
    </citation>
    <scope>NUCLEOTIDE SEQUENCE [LARGE SCALE GENOMIC DNA]</scope>
    <source>
        <strain evidence="2">DSM 19110</strain>
    </source>
</reference>
<dbReference type="AlphaFoldDB" id="A0A1G9P7W1"/>
<protein>
    <submittedName>
        <fullName evidence="1">Uncharacterized protein</fullName>
    </submittedName>
</protein>
<evidence type="ECO:0000313" key="2">
    <source>
        <dbReference type="Proteomes" id="UP000183200"/>
    </source>
</evidence>
<dbReference type="Pfam" id="PF19781">
    <property type="entry name" value="DUF6266"/>
    <property type="match status" value="1"/>
</dbReference>
<organism evidence="1 2">
    <name type="scientific">Pedobacter steynii</name>
    <dbReference type="NCBI Taxonomy" id="430522"/>
    <lineage>
        <taxon>Bacteria</taxon>
        <taxon>Pseudomonadati</taxon>
        <taxon>Bacteroidota</taxon>
        <taxon>Sphingobacteriia</taxon>
        <taxon>Sphingobacteriales</taxon>
        <taxon>Sphingobacteriaceae</taxon>
        <taxon>Pedobacter</taxon>
    </lineage>
</organism>
<dbReference type="EMBL" id="FNGY01000002">
    <property type="protein sequence ID" value="SDL94643.1"/>
    <property type="molecule type" value="Genomic_DNA"/>
</dbReference>
<proteinExistence type="predicted"/>
<name>A0A1G9P7W1_9SPHI</name>
<evidence type="ECO:0000313" key="1">
    <source>
        <dbReference type="EMBL" id="SDL94643.1"/>
    </source>
</evidence>
<dbReference type="Proteomes" id="UP000183200">
    <property type="component" value="Unassembled WGS sequence"/>
</dbReference>
<gene>
    <name evidence="1" type="ORF">SAMN05421820_102567</name>
</gene>
<dbReference type="OrthoDB" id="648163at2"/>
<dbReference type="RefSeq" id="WP_074605420.1">
    <property type="nucleotide sequence ID" value="NZ_FNGY01000002.1"/>
</dbReference>